<evidence type="ECO:0000313" key="3">
    <source>
        <dbReference type="Proteomes" id="UP001058364"/>
    </source>
</evidence>
<keyword evidence="1" id="KW-0472">Membrane</keyword>
<reference evidence="2" key="1">
    <citation type="submission" date="2022-08" db="EMBL/GenBank/DDBJ databases">
        <title>Complete genome sequence of Mycoplasma molare type strain H 542.</title>
        <authorList>
            <person name="Spergser J."/>
        </authorList>
    </citation>
    <scope>NUCLEOTIDE SEQUENCE</scope>
    <source>
        <strain evidence="2">H 542</strain>
    </source>
</reference>
<feature type="transmembrane region" description="Helical" evidence="1">
    <location>
        <begin position="204"/>
        <end position="223"/>
    </location>
</feature>
<proteinExistence type="predicted"/>
<gene>
    <name evidence="2" type="ORF">NX772_03020</name>
</gene>
<organism evidence="2 3">
    <name type="scientific">Mesomycoplasma molare</name>
    <dbReference type="NCBI Taxonomy" id="171288"/>
    <lineage>
        <taxon>Bacteria</taxon>
        <taxon>Bacillati</taxon>
        <taxon>Mycoplasmatota</taxon>
        <taxon>Mycoplasmoidales</taxon>
        <taxon>Metamycoplasmataceae</taxon>
        <taxon>Mesomycoplasma</taxon>
    </lineage>
</organism>
<accession>A0ABY5TTR8</accession>
<keyword evidence="3" id="KW-1185">Reference proteome</keyword>
<evidence type="ECO:0000313" key="2">
    <source>
        <dbReference type="EMBL" id="UWD34053.1"/>
    </source>
</evidence>
<dbReference type="EMBL" id="CP103423">
    <property type="protein sequence ID" value="UWD34053.1"/>
    <property type="molecule type" value="Genomic_DNA"/>
</dbReference>
<dbReference type="Proteomes" id="UP001058364">
    <property type="component" value="Chromosome"/>
</dbReference>
<evidence type="ECO:0000256" key="1">
    <source>
        <dbReference type="SAM" id="Phobius"/>
    </source>
</evidence>
<sequence>MAAKVLNAQIGIGLKAKDINKKLNQIQRTIQNRMRSIKDFMVAAKLGSYIFAGADKMIQEYSAKMRTIANLNEQGFGRELSEKLFTLSNNFEKLGYSADAANDSFTQFITTGKATTLQSIGIYLDNKTKSTLAAADAQERLNWILSQGNNKLKEQQDAMPESIRTMVELRKNTEDAQKAIGQGFMQALSGVINMLGGVSNAMKLALAAMVSYRTGIILSNIAIGMSKAIAQGGLFGLIGAGVVAVGGLASIGALLGTSIIAGNALSNTGGKQEIPQAPTISAQPIEINITSDRFGNQITERNGSNTGRLNGR</sequence>
<feature type="transmembrane region" description="Helical" evidence="1">
    <location>
        <begin position="235"/>
        <end position="261"/>
    </location>
</feature>
<dbReference type="RefSeq" id="WP_027123077.1">
    <property type="nucleotide sequence ID" value="NZ_CP103423.1"/>
</dbReference>
<name>A0ABY5TTR8_9BACT</name>
<keyword evidence="1" id="KW-0812">Transmembrane</keyword>
<keyword evidence="1" id="KW-1133">Transmembrane helix</keyword>
<protein>
    <submittedName>
        <fullName evidence="2">Uncharacterized protein</fullName>
    </submittedName>
</protein>